<dbReference type="Gene3D" id="3.10.310.30">
    <property type="match status" value="1"/>
</dbReference>
<dbReference type="SUPFAM" id="SSF64182">
    <property type="entry name" value="DHH phosphoesterases"/>
    <property type="match status" value="1"/>
</dbReference>
<dbReference type="InterPro" id="IPR051673">
    <property type="entry name" value="SSDNA_exonuclease_RecJ"/>
</dbReference>
<dbReference type="InterPro" id="IPR004610">
    <property type="entry name" value="RecJ"/>
</dbReference>
<proteinExistence type="inferred from homology"/>
<feature type="domain" description="RecJ OB" evidence="8">
    <location>
        <begin position="473"/>
        <end position="578"/>
    </location>
</feature>
<dbReference type="GO" id="GO:0003676">
    <property type="term" value="F:nucleic acid binding"/>
    <property type="evidence" value="ECO:0007669"/>
    <property type="project" value="InterPro"/>
</dbReference>
<evidence type="ECO:0000256" key="3">
    <source>
        <dbReference type="ARBA" id="ARBA00022722"/>
    </source>
</evidence>
<dbReference type="InterPro" id="IPR038763">
    <property type="entry name" value="DHH_sf"/>
</dbReference>
<evidence type="ECO:0000313" key="9">
    <source>
        <dbReference type="EMBL" id="MCI5756260.1"/>
    </source>
</evidence>
<dbReference type="Gene3D" id="3.90.1640.30">
    <property type="match status" value="1"/>
</dbReference>
<dbReference type="Proteomes" id="UP001139365">
    <property type="component" value="Unassembled WGS sequence"/>
</dbReference>
<evidence type="ECO:0000313" key="10">
    <source>
        <dbReference type="Proteomes" id="UP001139365"/>
    </source>
</evidence>
<dbReference type="PANTHER" id="PTHR30255">
    <property type="entry name" value="SINGLE-STRANDED-DNA-SPECIFIC EXONUCLEASE RECJ"/>
    <property type="match status" value="1"/>
</dbReference>
<dbReference type="InterPro" id="IPR003156">
    <property type="entry name" value="DHHA1_dom"/>
</dbReference>
<evidence type="ECO:0000259" key="6">
    <source>
        <dbReference type="Pfam" id="PF01368"/>
    </source>
</evidence>
<evidence type="ECO:0000256" key="5">
    <source>
        <dbReference type="ARBA" id="ARBA00022839"/>
    </source>
</evidence>
<gene>
    <name evidence="9" type="primary">recJ</name>
    <name evidence="9" type="ORF">MR241_08220</name>
</gene>
<dbReference type="InterPro" id="IPR001667">
    <property type="entry name" value="DDH_dom"/>
</dbReference>
<dbReference type="EMBL" id="JALEMU010000131">
    <property type="protein sequence ID" value="MCI5756260.1"/>
    <property type="molecule type" value="Genomic_DNA"/>
</dbReference>
<protein>
    <recommendedName>
        <fullName evidence="2">Single-stranded-DNA-specific exonuclease RecJ</fullName>
    </recommendedName>
</protein>
<organism evidence="9 10">
    <name type="scientific">Candidatus Colimorpha enterica</name>
    <dbReference type="NCBI Taxonomy" id="3083063"/>
    <lineage>
        <taxon>Bacteria</taxon>
        <taxon>Pseudomonadati</taxon>
        <taxon>Bacteroidota</taxon>
        <taxon>Bacteroidia</taxon>
        <taxon>Bacteroidales</taxon>
        <taxon>Candidatus Colimorpha</taxon>
    </lineage>
</organism>
<comment type="similarity">
    <text evidence="1">Belongs to the RecJ family.</text>
</comment>
<evidence type="ECO:0000256" key="4">
    <source>
        <dbReference type="ARBA" id="ARBA00022801"/>
    </source>
</evidence>
<comment type="caution">
    <text evidence="9">The sequence shown here is derived from an EMBL/GenBank/DDBJ whole genome shotgun (WGS) entry which is preliminary data.</text>
</comment>
<dbReference type="Pfam" id="PF02272">
    <property type="entry name" value="DHHA1"/>
    <property type="match status" value="1"/>
</dbReference>
<evidence type="ECO:0000259" key="8">
    <source>
        <dbReference type="Pfam" id="PF17768"/>
    </source>
</evidence>
<feature type="domain" description="DHHA1" evidence="7">
    <location>
        <begin position="366"/>
        <end position="459"/>
    </location>
</feature>
<dbReference type="InterPro" id="IPR041122">
    <property type="entry name" value="RecJ_OB"/>
</dbReference>
<dbReference type="AlphaFoldDB" id="A0AAE3FIS7"/>
<dbReference type="GO" id="GO:0006310">
    <property type="term" value="P:DNA recombination"/>
    <property type="evidence" value="ECO:0007669"/>
    <property type="project" value="InterPro"/>
</dbReference>
<dbReference type="GO" id="GO:0008409">
    <property type="term" value="F:5'-3' exonuclease activity"/>
    <property type="evidence" value="ECO:0007669"/>
    <property type="project" value="InterPro"/>
</dbReference>
<dbReference type="NCBIfam" id="TIGR00644">
    <property type="entry name" value="recJ"/>
    <property type="match status" value="1"/>
</dbReference>
<feature type="domain" description="DDH" evidence="6">
    <location>
        <begin position="83"/>
        <end position="242"/>
    </location>
</feature>
<dbReference type="Pfam" id="PF17768">
    <property type="entry name" value="RecJ_OB"/>
    <property type="match status" value="1"/>
</dbReference>
<dbReference type="Pfam" id="PF01368">
    <property type="entry name" value="DHH"/>
    <property type="match status" value="1"/>
</dbReference>
<reference evidence="9 10" key="1">
    <citation type="submission" date="2022-03" db="EMBL/GenBank/DDBJ databases">
        <title>Metagenome-assembled genomes from swine fecal metagenomes.</title>
        <authorList>
            <person name="Holman D.B."/>
            <person name="Kommadath A."/>
        </authorList>
    </citation>
    <scope>NUCLEOTIDE SEQUENCE [LARGE SCALE GENOMIC DNA]</scope>
    <source>
        <strain evidence="9">SUG147</strain>
    </source>
</reference>
<evidence type="ECO:0000256" key="2">
    <source>
        <dbReference type="ARBA" id="ARBA00019841"/>
    </source>
</evidence>
<dbReference type="GO" id="GO:0006281">
    <property type="term" value="P:DNA repair"/>
    <property type="evidence" value="ECO:0007669"/>
    <property type="project" value="InterPro"/>
</dbReference>
<evidence type="ECO:0000256" key="1">
    <source>
        <dbReference type="ARBA" id="ARBA00005915"/>
    </source>
</evidence>
<accession>A0AAE3FIS7</accession>
<dbReference type="PANTHER" id="PTHR30255:SF2">
    <property type="entry name" value="SINGLE-STRANDED-DNA-SPECIFIC EXONUCLEASE RECJ"/>
    <property type="match status" value="1"/>
</dbReference>
<keyword evidence="3" id="KW-0540">Nuclease</keyword>
<sequence length="719" mass="78175">MIKNRKWNVGDRDTDREAAEKIAAALGIEYITAKLLCARGYRTPEEANSFIRLETELFPDPFLMKDMDLATDRILSAINNGEKMTVYGDYDVDGVTSTALLRLWLTENGGDADYYIPSRAGEGYGVNREAVGKLAERGTKLIITVDTGITAVSETEYAKELGCDVVITDHHECHGPLPSACAVVNPKRSDCSYPFKELAGVGVAFKLVTALEYTKRRRAGQDTDGFLQSICRKYIDLAAIGTVADVMPLREENRLIVSMGLSYMNRSARPGVRAIIDAADGGKGRQKKAATSSLIGYTVAPRINAAGRMGSASLAAELFFTQSETRAAEIAEELCAVNRQRQLEENRIIGEIRERITADPSIGEDRVIVLADDSWHHGVIGIVASRVTEKYSRPSVLISFEGGTGKGSGRSVRGLNLVDALGCCSDLLLKYGGHELAAGLSIEREKLPEFRKRINEYAAEHLAADDLVTDIDIDTELFPSEATLKQAEELSLLEPFGASNPVPVFLMRGLSVVSAVPIGDGKHTKLTLERDGIKFSAVRFGATVDETGFAAGDTADVVFNLSVNEFMGNRSVQLLVRDCRMSEDEENGKKAAVSEYEAAMRGEEWACRGNIPGREDFVGIYLRLKRAFPGGKGIICLNTFLGELNATPSQSGPTGYVKLRLALAILDEGGVITLEYTDTSRPGAELAGVTLNNPEKKAELEKTCLYRQLTNPARTSMPV</sequence>
<keyword evidence="5 9" id="KW-0269">Exonuclease</keyword>
<evidence type="ECO:0000259" key="7">
    <source>
        <dbReference type="Pfam" id="PF02272"/>
    </source>
</evidence>
<keyword evidence="4" id="KW-0378">Hydrolase</keyword>
<name>A0AAE3FIS7_9BACT</name>